<name>A0A1W1BB05_9ZZZZ</name>
<sequence>MKLLKILLLEIILISILLTSLNARISKMAINTMENGQQDFINNYLKENQKKQEAINKSRSTIEVGYRNTTKTKSRYIRGQRLRDINKELEKLRIENERLSIERERLELENDILSSKSKSSKSKKRTVKRKTHRVKRYKKSKRKYGKYKKKKYRSRKIFIKVYTRSRRMKIYRGNRLLYSWKISFKETLKKPKKYKRRRYKNQYIYKYNKKNKIYFKNGQASKNFKIYNTRTLYSKIRLRRKYVNRLNKLIKQYGRRNVIIKIIR</sequence>
<reference evidence="2" key="1">
    <citation type="submission" date="2016-10" db="EMBL/GenBank/DDBJ databases">
        <authorList>
            <person name="de Groot N.N."/>
        </authorList>
    </citation>
    <scope>NUCLEOTIDE SEQUENCE</scope>
</reference>
<organism evidence="2">
    <name type="scientific">hydrothermal vent metagenome</name>
    <dbReference type="NCBI Taxonomy" id="652676"/>
    <lineage>
        <taxon>unclassified sequences</taxon>
        <taxon>metagenomes</taxon>
        <taxon>ecological metagenomes</taxon>
    </lineage>
</organism>
<proteinExistence type="predicted"/>
<feature type="region of interest" description="Disordered" evidence="1">
    <location>
        <begin position="115"/>
        <end position="146"/>
    </location>
</feature>
<protein>
    <submittedName>
        <fullName evidence="2">Uncharacterized protein</fullName>
    </submittedName>
</protein>
<dbReference type="EMBL" id="FPHG01000002">
    <property type="protein sequence ID" value="SFV50687.1"/>
    <property type="molecule type" value="Genomic_DNA"/>
</dbReference>
<gene>
    <name evidence="2" type="ORF">MNB_SV-9-307</name>
</gene>
<evidence type="ECO:0000256" key="1">
    <source>
        <dbReference type="SAM" id="MobiDB-lite"/>
    </source>
</evidence>
<feature type="compositionally biased region" description="Basic residues" evidence="1">
    <location>
        <begin position="118"/>
        <end position="146"/>
    </location>
</feature>
<accession>A0A1W1BB05</accession>
<evidence type="ECO:0000313" key="2">
    <source>
        <dbReference type="EMBL" id="SFV50687.1"/>
    </source>
</evidence>
<dbReference type="AlphaFoldDB" id="A0A1W1BB05"/>